<protein>
    <submittedName>
        <fullName evidence="1">Uncharacterized protein</fullName>
    </submittedName>
</protein>
<dbReference type="EMBL" id="LAZR01002846">
    <property type="protein sequence ID" value="KKN24911.1"/>
    <property type="molecule type" value="Genomic_DNA"/>
</dbReference>
<evidence type="ECO:0000313" key="1">
    <source>
        <dbReference type="EMBL" id="KKN24911.1"/>
    </source>
</evidence>
<sequence>IGSSWYRVSLPKELEKVYQEKKAEWGEKGL</sequence>
<dbReference type="AlphaFoldDB" id="A0A0F9RIT9"/>
<name>A0A0F9RIT9_9ZZZZ</name>
<gene>
    <name evidence="1" type="ORF">LCGC14_0890010</name>
</gene>
<proteinExistence type="predicted"/>
<reference evidence="1" key="1">
    <citation type="journal article" date="2015" name="Nature">
        <title>Complex archaea that bridge the gap between prokaryotes and eukaryotes.</title>
        <authorList>
            <person name="Spang A."/>
            <person name="Saw J.H."/>
            <person name="Jorgensen S.L."/>
            <person name="Zaremba-Niedzwiedzka K."/>
            <person name="Martijn J."/>
            <person name="Lind A.E."/>
            <person name="van Eijk R."/>
            <person name="Schleper C."/>
            <person name="Guy L."/>
            <person name="Ettema T.J."/>
        </authorList>
    </citation>
    <scope>NUCLEOTIDE SEQUENCE</scope>
</reference>
<accession>A0A0F9RIT9</accession>
<feature type="non-terminal residue" evidence="1">
    <location>
        <position position="1"/>
    </location>
</feature>
<organism evidence="1">
    <name type="scientific">marine sediment metagenome</name>
    <dbReference type="NCBI Taxonomy" id="412755"/>
    <lineage>
        <taxon>unclassified sequences</taxon>
        <taxon>metagenomes</taxon>
        <taxon>ecological metagenomes</taxon>
    </lineage>
</organism>
<comment type="caution">
    <text evidence="1">The sequence shown here is derived from an EMBL/GenBank/DDBJ whole genome shotgun (WGS) entry which is preliminary data.</text>
</comment>